<name>A0ACC0W7E4_9STRA</name>
<organism evidence="1 2">
    <name type="scientific">Peronosclerospora sorghi</name>
    <dbReference type="NCBI Taxonomy" id="230839"/>
    <lineage>
        <taxon>Eukaryota</taxon>
        <taxon>Sar</taxon>
        <taxon>Stramenopiles</taxon>
        <taxon>Oomycota</taxon>
        <taxon>Peronosporomycetes</taxon>
        <taxon>Peronosporales</taxon>
        <taxon>Peronosporaceae</taxon>
        <taxon>Peronosclerospora</taxon>
    </lineage>
</organism>
<protein>
    <submittedName>
        <fullName evidence="1">Uncharacterized protein</fullName>
    </submittedName>
</protein>
<keyword evidence="2" id="KW-1185">Reference proteome</keyword>
<reference evidence="1 2" key="1">
    <citation type="journal article" date="2022" name="bioRxiv">
        <title>The genome of the oomycete Peronosclerospora sorghi, a cosmopolitan pathogen of maize and sorghum, is inflated with dispersed pseudogenes.</title>
        <authorList>
            <person name="Fletcher K."/>
            <person name="Martin F."/>
            <person name="Isakeit T."/>
            <person name="Cavanaugh K."/>
            <person name="Magill C."/>
            <person name="Michelmore R."/>
        </authorList>
    </citation>
    <scope>NUCLEOTIDE SEQUENCE [LARGE SCALE GENOMIC DNA]</scope>
    <source>
        <strain evidence="1">P6</strain>
    </source>
</reference>
<dbReference type="EMBL" id="CM047583">
    <property type="protein sequence ID" value="KAI9914038.1"/>
    <property type="molecule type" value="Genomic_DNA"/>
</dbReference>
<accession>A0ACC0W7E4</accession>
<evidence type="ECO:0000313" key="1">
    <source>
        <dbReference type="EMBL" id="KAI9914038.1"/>
    </source>
</evidence>
<evidence type="ECO:0000313" key="2">
    <source>
        <dbReference type="Proteomes" id="UP001163321"/>
    </source>
</evidence>
<sequence length="77" mass="9190">MMLLPRLNDGGHKVLIFSQVVRVLDIIEYYLRYCGYLYERLDGNIRGNDRQAAVDRFVKPEYKRFVMLLSTKFVAWD</sequence>
<proteinExistence type="predicted"/>
<dbReference type="Proteomes" id="UP001163321">
    <property type="component" value="Chromosome 4"/>
</dbReference>
<gene>
    <name evidence="1" type="ORF">PsorP6_005083</name>
</gene>
<comment type="caution">
    <text evidence="1">The sequence shown here is derived from an EMBL/GenBank/DDBJ whole genome shotgun (WGS) entry which is preliminary data.</text>
</comment>